<proteinExistence type="predicted"/>
<protein>
    <submittedName>
        <fullName evidence="2">Uncharacterized protein</fullName>
    </submittedName>
</protein>
<keyword evidence="1" id="KW-1185">Reference proteome</keyword>
<reference evidence="2" key="1">
    <citation type="submission" date="2022-11" db="UniProtKB">
        <authorList>
            <consortium name="WormBaseParasite"/>
        </authorList>
    </citation>
    <scope>IDENTIFICATION</scope>
</reference>
<dbReference type="WBParaSite" id="PDA_v2.g27662.t1">
    <property type="protein sequence ID" value="PDA_v2.g27662.t1"/>
    <property type="gene ID" value="PDA_v2.g27662"/>
</dbReference>
<organism evidence="1 2">
    <name type="scientific">Panagrolaimus davidi</name>
    <dbReference type="NCBI Taxonomy" id="227884"/>
    <lineage>
        <taxon>Eukaryota</taxon>
        <taxon>Metazoa</taxon>
        <taxon>Ecdysozoa</taxon>
        <taxon>Nematoda</taxon>
        <taxon>Chromadorea</taxon>
        <taxon>Rhabditida</taxon>
        <taxon>Tylenchina</taxon>
        <taxon>Panagrolaimomorpha</taxon>
        <taxon>Panagrolaimoidea</taxon>
        <taxon>Panagrolaimidae</taxon>
        <taxon>Panagrolaimus</taxon>
    </lineage>
</organism>
<sequence>MTHLTRKPTNLQKTIAKRTFSAKYIATKSLIRPFFNQGASCEIQRDYSVDIKSDSLFRDFVRVDPRFDNPKAKPVQIDYPKGFKPASRRRSSQIMLAMAQYRSADNATFQYQQHQQHFQPNLRLPASPEIKGSHHNIYPY</sequence>
<evidence type="ECO:0000313" key="2">
    <source>
        <dbReference type="WBParaSite" id="PDA_v2.g27662.t1"/>
    </source>
</evidence>
<accession>A0A914Q809</accession>
<evidence type="ECO:0000313" key="1">
    <source>
        <dbReference type="Proteomes" id="UP000887578"/>
    </source>
</evidence>
<dbReference type="Proteomes" id="UP000887578">
    <property type="component" value="Unplaced"/>
</dbReference>
<dbReference type="AlphaFoldDB" id="A0A914Q809"/>
<name>A0A914Q809_9BILA</name>